<evidence type="ECO:0000256" key="3">
    <source>
        <dbReference type="ARBA" id="ARBA00022448"/>
    </source>
</evidence>
<name>A0A239U290_9STAP</name>
<dbReference type="EMBL" id="BKAR01000005">
    <property type="protein sequence ID" value="GEP84071.1"/>
    <property type="molecule type" value="Genomic_DNA"/>
</dbReference>
<dbReference type="PANTHER" id="PTHR33909">
    <property type="entry name" value="SEC TRANSLOCON ACCESSORY COMPLEX SUBUNIT YAJC"/>
    <property type="match status" value="1"/>
</dbReference>
<sequence length="86" mass="9711">MNLTGLILPIALLALMWFFMIRPQQKRQKEHREMINRLEAGQHVTTIGGIKGVVRSLDETSVVISVNDKGTQLTFEKPAIKQVNPD</sequence>
<dbReference type="GO" id="GO:0005886">
    <property type="term" value="C:plasma membrane"/>
    <property type="evidence" value="ECO:0007669"/>
    <property type="project" value="UniProtKB-SubCell"/>
</dbReference>
<evidence type="ECO:0000256" key="9">
    <source>
        <dbReference type="ARBA" id="ARBA00023136"/>
    </source>
</evidence>
<organism evidence="10 11">
    <name type="scientific">Staphylococcus piscifermentans</name>
    <dbReference type="NCBI Taxonomy" id="70258"/>
    <lineage>
        <taxon>Bacteria</taxon>
        <taxon>Bacillati</taxon>
        <taxon>Bacillota</taxon>
        <taxon>Bacilli</taxon>
        <taxon>Bacillales</taxon>
        <taxon>Staphylococcaceae</taxon>
        <taxon>Staphylococcus</taxon>
    </lineage>
</organism>
<comment type="similarity">
    <text evidence="2">Belongs to the YajC family.</text>
</comment>
<keyword evidence="3" id="KW-0813">Transport</keyword>
<evidence type="ECO:0000313" key="10">
    <source>
        <dbReference type="EMBL" id="GEP84071.1"/>
    </source>
</evidence>
<comment type="subcellular location">
    <subcellularLocation>
        <location evidence="1">Cell membrane</location>
        <topology evidence="1">Single-pass membrane protein</topology>
    </subcellularLocation>
</comment>
<evidence type="ECO:0000313" key="11">
    <source>
        <dbReference type="Proteomes" id="UP000321736"/>
    </source>
</evidence>
<evidence type="ECO:0000256" key="8">
    <source>
        <dbReference type="ARBA" id="ARBA00023010"/>
    </source>
</evidence>
<protein>
    <submittedName>
        <fullName evidence="10">Preprotein translocase subunit YajC</fullName>
    </submittedName>
</protein>
<gene>
    <name evidence="10" type="ORF">SPI02_06560</name>
</gene>
<accession>A0A239U290</accession>
<dbReference type="InterPro" id="IPR003849">
    <property type="entry name" value="Preprotein_translocase_YajC"/>
</dbReference>
<evidence type="ECO:0000256" key="1">
    <source>
        <dbReference type="ARBA" id="ARBA00004162"/>
    </source>
</evidence>
<keyword evidence="8" id="KW-0811">Translocation</keyword>
<proteinExistence type="inferred from homology"/>
<dbReference type="AlphaFoldDB" id="A0A239U290"/>
<evidence type="ECO:0000256" key="7">
    <source>
        <dbReference type="ARBA" id="ARBA00022989"/>
    </source>
</evidence>
<keyword evidence="9" id="KW-0472">Membrane</keyword>
<dbReference type="Pfam" id="PF02699">
    <property type="entry name" value="YajC"/>
    <property type="match status" value="1"/>
</dbReference>
<evidence type="ECO:0000256" key="5">
    <source>
        <dbReference type="ARBA" id="ARBA00022692"/>
    </source>
</evidence>
<comment type="caution">
    <text evidence="10">The sequence shown here is derived from an EMBL/GenBank/DDBJ whole genome shotgun (WGS) entry which is preliminary data.</text>
</comment>
<keyword evidence="7" id="KW-1133">Transmembrane helix</keyword>
<reference evidence="10 11" key="1">
    <citation type="submission" date="2019-07" db="EMBL/GenBank/DDBJ databases">
        <title>Whole genome shotgun sequence of Staphylococcus piscifermentans NBRC 109625.</title>
        <authorList>
            <person name="Hosoyama A."/>
            <person name="Uohara A."/>
            <person name="Ohji S."/>
            <person name="Ichikawa N."/>
        </authorList>
    </citation>
    <scope>NUCLEOTIDE SEQUENCE [LARGE SCALE GENOMIC DNA]</scope>
    <source>
        <strain evidence="10 11">NBRC 109625</strain>
    </source>
</reference>
<keyword evidence="5" id="KW-0812">Transmembrane</keyword>
<evidence type="ECO:0000256" key="6">
    <source>
        <dbReference type="ARBA" id="ARBA00022927"/>
    </source>
</evidence>
<dbReference type="GO" id="GO:0015031">
    <property type="term" value="P:protein transport"/>
    <property type="evidence" value="ECO:0007669"/>
    <property type="project" value="UniProtKB-KW"/>
</dbReference>
<dbReference type="PRINTS" id="PR01853">
    <property type="entry name" value="YAJCTRNLCASE"/>
</dbReference>
<dbReference type="Proteomes" id="UP000321736">
    <property type="component" value="Unassembled WGS sequence"/>
</dbReference>
<keyword evidence="11" id="KW-1185">Reference proteome</keyword>
<keyword evidence="4" id="KW-1003">Cell membrane</keyword>
<evidence type="ECO:0000256" key="4">
    <source>
        <dbReference type="ARBA" id="ARBA00022475"/>
    </source>
</evidence>
<dbReference type="RefSeq" id="WP_082080543.1">
    <property type="nucleotide sequence ID" value="NZ_BKAR01000005.1"/>
</dbReference>
<dbReference type="OrthoDB" id="9800132at2"/>
<dbReference type="SMART" id="SM01323">
    <property type="entry name" value="YajC"/>
    <property type="match status" value="1"/>
</dbReference>
<dbReference type="PANTHER" id="PTHR33909:SF1">
    <property type="entry name" value="SEC TRANSLOCON ACCESSORY COMPLEX SUBUNIT YAJC"/>
    <property type="match status" value="1"/>
</dbReference>
<dbReference type="NCBIfam" id="TIGR00739">
    <property type="entry name" value="yajC"/>
    <property type="match status" value="1"/>
</dbReference>
<evidence type="ECO:0000256" key="2">
    <source>
        <dbReference type="ARBA" id="ARBA00006742"/>
    </source>
</evidence>
<keyword evidence="6" id="KW-0653">Protein transport</keyword>